<proteinExistence type="predicted"/>
<comment type="caution">
    <text evidence="1">The sequence shown here is derived from an EMBL/GenBank/DDBJ whole genome shotgun (WGS) entry which is preliminary data.</text>
</comment>
<dbReference type="EMBL" id="JAIMJC010000002">
    <property type="protein sequence ID" value="KAH0529577.1"/>
    <property type="molecule type" value="Genomic_DNA"/>
</dbReference>
<evidence type="ECO:0000313" key="2">
    <source>
        <dbReference type="Proteomes" id="UP000826573"/>
    </source>
</evidence>
<sequence length="84" mass="9614">MACRRLCELGSGKRSGNLSCWKADSENEDEAHECSDERLDQQHERHELSFAPDWAALANLHSSVTRPAMPLRVRYSATWEAREI</sequence>
<name>A0A9P8HXK0_9HYPO</name>
<organism evidence="1 2">
    <name type="scientific">Trichoderma semiorbis</name>
    <dbReference type="NCBI Taxonomy" id="1491008"/>
    <lineage>
        <taxon>Eukaryota</taxon>
        <taxon>Fungi</taxon>
        <taxon>Dikarya</taxon>
        <taxon>Ascomycota</taxon>
        <taxon>Pezizomycotina</taxon>
        <taxon>Sordariomycetes</taxon>
        <taxon>Hypocreomycetidae</taxon>
        <taxon>Hypocreales</taxon>
        <taxon>Hypocreaceae</taxon>
        <taxon>Trichoderma</taxon>
    </lineage>
</organism>
<keyword evidence="2" id="KW-1185">Reference proteome</keyword>
<dbReference type="AlphaFoldDB" id="A0A9P8HXK0"/>
<gene>
    <name evidence="1" type="ORF">TsFJ059_004303</name>
</gene>
<reference evidence="1 2" key="1">
    <citation type="submission" date="2021-08" db="EMBL/GenBank/DDBJ databases">
        <title>The highly contiguous genome resource for Trichoderma semiorbis FJ059, a fungal antagonistic to plant pathogens.</title>
        <authorList>
            <person name="Liu T."/>
        </authorList>
    </citation>
    <scope>NUCLEOTIDE SEQUENCE [LARGE SCALE GENOMIC DNA]</scope>
    <source>
        <strain evidence="1 2">FJ059</strain>
    </source>
</reference>
<protein>
    <submittedName>
        <fullName evidence="1">Uncharacterized protein</fullName>
    </submittedName>
</protein>
<accession>A0A9P8HXK0</accession>
<dbReference type="Proteomes" id="UP000826573">
    <property type="component" value="Unassembled WGS sequence"/>
</dbReference>
<evidence type="ECO:0000313" key="1">
    <source>
        <dbReference type="EMBL" id="KAH0529577.1"/>
    </source>
</evidence>